<proteinExistence type="predicted"/>
<evidence type="ECO:0000259" key="1">
    <source>
        <dbReference type="Pfam" id="PF13751"/>
    </source>
</evidence>
<sequence>MERADERLARNMTLYKQRQMIVEHPFGTIKRTMGYTHFLLRGIEKVRGEAVMHCLMYNLKRVLKILGMDKLMAAIRKFSVFTSKIAAVSFRIQLFRLITLENMTVFAQPDVPAVLEKKPNRLISAKKGTSLTSP</sequence>
<protein>
    <recommendedName>
        <fullName evidence="1">Transposase DDE domain-containing protein</fullName>
    </recommendedName>
</protein>
<dbReference type="InterPro" id="IPR025668">
    <property type="entry name" value="Tnp_DDE_dom"/>
</dbReference>
<gene>
    <name evidence="2" type="ORF">SDC9_191278</name>
</gene>
<comment type="caution">
    <text evidence="2">The sequence shown here is derived from an EMBL/GenBank/DDBJ whole genome shotgun (WGS) entry which is preliminary data.</text>
</comment>
<evidence type="ECO:0000313" key="2">
    <source>
        <dbReference type="EMBL" id="MPN43718.1"/>
    </source>
</evidence>
<dbReference type="PANTHER" id="PTHR33408">
    <property type="entry name" value="TRANSPOSASE"/>
    <property type="match status" value="1"/>
</dbReference>
<name>A0A645HXI8_9ZZZZ</name>
<organism evidence="2">
    <name type="scientific">bioreactor metagenome</name>
    <dbReference type="NCBI Taxonomy" id="1076179"/>
    <lineage>
        <taxon>unclassified sequences</taxon>
        <taxon>metagenomes</taxon>
        <taxon>ecological metagenomes</taxon>
    </lineage>
</organism>
<accession>A0A645HXI8</accession>
<reference evidence="2" key="1">
    <citation type="submission" date="2019-08" db="EMBL/GenBank/DDBJ databases">
        <authorList>
            <person name="Kucharzyk K."/>
            <person name="Murdoch R.W."/>
            <person name="Higgins S."/>
            <person name="Loffler F."/>
        </authorList>
    </citation>
    <scope>NUCLEOTIDE SEQUENCE</scope>
</reference>
<feature type="domain" description="Transposase DDE" evidence="1">
    <location>
        <begin position="12"/>
        <end position="62"/>
    </location>
</feature>
<dbReference type="Pfam" id="PF13751">
    <property type="entry name" value="DDE_Tnp_1_6"/>
    <property type="match status" value="1"/>
</dbReference>
<dbReference type="AlphaFoldDB" id="A0A645HXI8"/>
<dbReference type="EMBL" id="VSSQ01102296">
    <property type="protein sequence ID" value="MPN43718.1"/>
    <property type="molecule type" value="Genomic_DNA"/>
</dbReference>